<proteinExistence type="predicted"/>
<dbReference type="AlphaFoldDB" id="A9GUH8"/>
<feature type="compositionally biased region" description="Polar residues" evidence="1">
    <location>
        <begin position="260"/>
        <end position="269"/>
    </location>
</feature>
<name>A9GUH8_SORC5</name>
<sequence length="287" mass="30199">MPARILAIAIIVASAFVRPSKVFAHAGPCAAPEPFNGFWGVGQLQLRQRVAGIPILATTRFSYRQIRYSPCAGGMPVFPLGIGEASMSVGVPLFDNRRGGWLLQMAAKGQGSQRPSEPLSGVITGAPATAGHINLWGTALPLIQLTGAASAAIMPQSSDVPLSIAYLGGVRFYALHGKHAQANLGIMVGGKNAVVNAVPSLSVRGSDLAIWGHKVAIGSELRAPIEFSGGPIPVRWRLWGALTFAVDKPDDGRSDHARDTQTPWSSSDLVGSPIEAPPTQTVWEMTL</sequence>
<feature type="compositionally biased region" description="Basic and acidic residues" evidence="1">
    <location>
        <begin position="250"/>
        <end position="259"/>
    </location>
</feature>
<gene>
    <name evidence="2" type="ordered locus">sce0465</name>
</gene>
<evidence type="ECO:0000313" key="3">
    <source>
        <dbReference type="Proteomes" id="UP000002139"/>
    </source>
</evidence>
<protein>
    <submittedName>
        <fullName evidence="2">Uncharacterized protein</fullName>
    </submittedName>
</protein>
<reference evidence="2 3" key="1">
    <citation type="journal article" date="2007" name="Nat. Biotechnol.">
        <title>Complete genome sequence of the myxobacterium Sorangium cellulosum.</title>
        <authorList>
            <person name="Schneiker S."/>
            <person name="Perlova O."/>
            <person name="Kaiser O."/>
            <person name="Gerth K."/>
            <person name="Alici A."/>
            <person name="Altmeyer M.O."/>
            <person name="Bartels D."/>
            <person name="Bekel T."/>
            <person name="Beyer S."/>
            <person name="Bode E."/>
            <person name="Bode H.B."/>
            <person name="Bolten C.J."/>
            <person name="Choudhuri J.V."/>
            <person name="Doss S."/>
            <person name="Elnakady Y.A."/>
            <person name="Frank B."/>
            <person name="Gaigalat L."/>
            <person name="Goesmann A."/>
            <person name="Groeger C."/>
            <person name="Gross F."/>
            <person name="Jelsbak L."/>
            <person name="Jelsbak L."/>
            <person name="Kalinowski J."/>
            <person name="Kegler C."/>
            <person name="Knauber T."/>
            <person name="Konietzny S."/>
            <person name="Kopp M."/>
            <person name="Krause L."/>
            <person name="Krug D."/>
            <person name="Linke B."/>
            <person name="Mahmud T."/>
            <person name="Martinez-Arias R."/>
            <person name="McHardy A.C."/>
            <person name="Merai M."/>
            <person name="Meyer F."/>
            <person name="Mormann S."/>
            <person name="Munoz-Dorado J."/>
            <person name="Perez J."/>
            <person name="Pradella S."/>
            <person name="Rachid S."/>
            <person name="Raddatz G."/>
            <person name="Rosenau F."/>
            <person name="Rueckert C."/>
            <person name="Sasse F."/>
            <person name="Scharfe M."/>
            <person name="Schuster S.C."/>
            <person name="Suen G."/>
            <person name="Treuner-Lange A."/>
            <person name="Velicer G.J."/>
            <person name="Vorholter F.-J."/>
            <person name="Weissman K.J."/>
            <person name="Welch R.D."/>
            <person name="Wenzel S.C."/>
            <person name="Whitworth D.E."/>
            <person name="Wilhelm S."/>
            <person name="Wittmann C."/>
            <person name="Bloecker H."/>
            <person name="Puehler A."/>
            <person name="Mueller R."/>
        </authorList>
    </citation>
    <scope>NUCLEOTIDE SEQUENCE [LARGE SCALE GENOMIC DNA]</scope>
    <source>
        <strain evidence="3">So ce56</strain>
    </source>
</reference>
<organism evidence="2 3">
    <name type="scientific">Sorangium cellulosum (strain So ce56)</name>
    <name type="common">Polyangium cellulosum (strain So ce56)</name>
    <dbReference type="NCBI Taxonomy" id="448385"/>
    <lineage>
        <taxon>Bacteria</taxon>
        <taxon>Pseudomonadati</taxon>
        <taxon>Myxococcota</taxon>
        <taxon>Polyangia</taxon>
        <taxon>Polyangiales</taxon>
        <taxon>Polyangiaceae</taxon>
        <taxon>Sorangium</taxon>
    </lineage>
</organism>
<dbReference type="EMBL" id="AM746676">
    <property type="protein sequence ID" value="CAN90622.1"/>
    <property type="molecule type" value="Genomic_DNA"/>
</dbReference>
<evidence type="ECO:0000256" key="1">
    <source>
        <dbReference type="SAM" id="MobiDB-lite"/>
    </source>
</evidence>
<accession>A9GUH8</accession>
<keyword evidence="3" id="KW-1185">Reference proteome</keyword>
<feature type="region of interest" description="Disordered" evidence="1">
    <location>
        <begin position="250"/>
        <end position="278"/>
    </location>
</feature>
<dbReference type="Proteomes" id="UP000002139">
    <property type="component" value="Chromosome"/>
</dbReference>
<dbReference type="HOGENOM" id="CLU_969433_0_0_7"/>
<dbReference type="KEGG" id="scl:sce0465"/>
<evidence type="ECO:0000313" key="2">
    <source>
        <dbReference type="EMBL" id="CAN90622.1"/>
    </source>
</evidence>